<evidence type="ECO:0000313" key="1">
    <source>
        <dbReference type="EMBL" id="TXX67304.1"/>
    </source>
</evidence>
<evidence type="ECO:0000313" key="2">
    <source>
        <dbReference type="Proteomes" id="UP000323819"/>
    </source>
</evidence>
<gene>
    <name evidence="1" type="ORF">FXF03_01645</name>
</gene>
<protein>
    <submittedName>
        <fullName evidence="1">Uncharacterized protein</fullName>
    </submittedName>
</protein>
<organism evidence="1 2">
    <name type="scientific">Vibrio cholerae</name>
    <dbReference type="NCBI Taxonomy" id="666"/>
    <lineage>
        <taxon>Bacteria</taxon>
        <taxon>Pseudomonadati</taxon>
        <taxon>Pseudomonadota</taxon>
        <taxon>Gammaproteobacteria</taxon>
        <taxon>Vibrionales</taxon>
        <taxon>Vibrionaceae</taxon>
        <taxon>Vibrio</taxon>
    </lineage>
</organism>
<sequence>MEKQEFRSLRSKFRQMRRKAFFAAKGAKDYVDLVHSGQTEFRKQHPTDFFFEWFDKPTVRQKIVSINIFLFQGCPFEKFE</sequence>
<dbReference type="Proteomes" id="UP000323819">
    <property type="component" value="Unassembled WGS sequence"/>
</dbReference>
<accession>A0ABD7SR36</accession>
<dbReference type="EMBL" id="VSIJ01000005">
    <property type="protein sequence ID" value="TXX67304.1"/>
    <property type="molecule type" value="Genomic_DNA"/>
</dbReference>
<reference evidence="1 2" key="1">
    <citation type="submission" date="2019-06" db="EMBL/GenBank/DDBJ databases">
        <title>Vibrio cholerae phylogeny based on whole-genome sequencing reveals genetic diversity and population strucutre.</title>
        <authorList>
            <person name="Zhiqiu Y."/>
            <person name="Bin L."/>
            <person name="Lingyan J."/>
        </authorList>
    </citation>
    <scope>NUCLEOTIDE SEQUENCE [LARGE SCALE GENOMIC DNA]</scope>
    <source>
        <strain evidence="1 2">N2814</strain>
    </source>
</reference>
<name>A0ABD7SR36_VIBCL</name>
<dbReference type="AlphaFoldDB" id="A0ABD7SR36"/>
<proteinExistence type="predicted"/>
<comment type="caution">
    <text evidence="1">The sequence shown here is derived from an EMBL/GenBank/DDBJ whole genome shotgun (WGS) entry which is preliminary data.</text>
</comment>
<dbReference type="RefSeq" id="WP_148521452.1">
    <property type="nucleotide sequence ID" value="NZ_VSIJ01000005.1"/>
</dbReference>